<evidence type="ECO:0000313" key="2">
    <source>
        <dbReference type="EMBL" id="QEM11322.1"/>
    </source>
</evidence>
<dbReference type="Proteomes" id="UP000251402">
    <property type="component" value="Chromosome"/>
</dbReference>
<sequence length="122" mass="14046">MKTLQLPPDPRDLAKSKRNKVDIELKKAPVQQELKQPKPVLDNFLKRFFPDDAPENLSTTEAVIRGALVFTMPALSAIDWNYHTHAMIIIAPVIFYLEVTAFTLYCPVKRLFSNYTHPSKYE</sequence>
<organism evidence="2 3">
    <name type="scientific">Mucilaginibacter rubeus</name>
    <dbReference type="NCBI Taxonomy" id="2027860"/>
    <lineage>
        <taxon>Bacteria</taxon>
        <taxon>Pseudomonadati</taxon>
        <taxon>Bacteroidota</taxon>
        <taxon>Sphingobacteriia</taxon>
        <taxon>Sphingobacteriales</taxon>
        <taxon>Sphingobacteriaceae</taxon>
        <taxon>Mucilaginibacter</taxon>
    </lineage>
</organism>
<keyword evidence="1" id="KW-1133">Transmembrane helix</keyword>
<dbReference type="EMBL" id="CP043450">
    <property type="protein sequence ID" value="QEM11322.1"/>
    <property type="molecule type" value="Genomic_DNA"/>
</dbReference>
<evidence type="ECO:0000313" key="3">
    <source>
        <dbReference type="Proteomes" id="UP000251402"/>
    </source>
</evidence>
<dbReference type="AlphaFoldDB" id="A0A5C1HZL8"/>
<keyword evidence="1" id="KW-0812">Transmembrane</keyword>
<feature type="transmembrane region" description="Helical" evidence="1">
    <location>
        <begin position="82"/>
        <end position="105"/>
    </location>
</feature>
<dbReference type="RefSeq" id="WP_146750076.1">
    <property type="nucleotide sequence ID" value="NZ_CP043450.1"/>
</dbReference>
<dbReference type="OrthoDB" id="799846at2"/>
<protein>
    <submittedName>
        <fullName evidence="2">DUF2892 domain-containing protein</fullName>
    </submittedName>
</protein>
<reference evidence="2" key="1">
    <citation type="submission" date="2019-08" db="EMBL/GenBank/DDBJ databases">
        <title>Comparative genome analysis confer to the adaptation heavy metal polluted environment.</title>
        <authorList>
            <person name="Li Y."/>
        </authorList>
    </citation>
    <scope>NUCLEOTIDE SEQUENCE [LARGE SCALE GENOMIC DNA]</scope>
    <source>
        <strain evidence="2">P1</strain>
    </source>
</reference>
<keyword evidence="3" id="KW-1185">Reference proteome</keyword>
<dbReference type="KEGG" id="mrub:DEO27_015250"/>
<gene>
    <name evidence="2" type="ORF">DEO27_015250</name>
</gene>
<proteinExistence type="predicted"/>
<accession>A0A5C1HZL8</accession>
<name>A0A5C1HZL8_9SPHI</name>
<keyword evidence="1" id="KW-0472">Membrane</keyword>
<evidence type="ECO:0000256" key="1">
    <source>
        <dbReference type="SAM" id="Phobius"/>
    </source>
</evidence>